<dbReference type="STRING" id="1745343.A0A2J6PVH7"/>
<comment type="subcellular location">
    <subcellularLocation>
        <location evidence="1">Membrane</location>
    </subcellularLocation>
</comment>
<dbReference type="InterPro" id="IPR013880">
    <property type="entry name" value="Yos1"/>
</dbReference>
<proteinExistence type="inferred from homology"/>
<keyword evidence="10" id="KW-1185">Reference proteome</keyword>
<evidence type="ECO:0000256" key="7">
    <source>
        <dbReference type="ARBA" id="ARBA00024203"/>
    </source>
</evidence>
<keyword evidence="6" id="KW-0472">Membrane</keyword>
<keyword evidence="4" id="KW-0653">Protein transport</keyword>
<name>A0A2J6PVH7_9HELO</name>
<evidence type="ECO:0000256" key="2">
    <source>
        <dbReference type="ARBA" id="ARBA00022448"/>
    </source>
</evidence>
<dbReference type="OrthoDB" id="15356at2759"/>
<dbReference type="GO" id="GO:0000139">
    <property type="term" value="C:Golgi membrane"/>
    <property type="evidence" value="ECO:0007669"/>
    <property type="project" value="TreeGrafter"/>
</dbReference>
<keyword evidence="5" id="KW-1133">Transmembrane helix</keyword>
<dbReference type="PANTHER" id="PTHR15858:SF0">
    <property type="entry name" value="IMMEDIATE EARLY RESPONSE 3-INTERACTING PROTEIN 1"/>
    <property type="match status" value="1"/>
</dbReference>
<dbReference type="GO" id="GO:0030134">
    <property type="term" value="C:COPII-coated ER to Golgi transport vesicle"/>
    <property type="evidence" value="ECO:0007669"/>
    <property type="project" value="TreeGrafter"/>
</dbReference>
<gene>
    <name evidence="9" type="ORF">NA56DRAFT_648185</name>
</gene>
<reference evidence="9 10" key="1">
    <citation type="submission" date="2016-05" db="EMBL/GenBank/DDBJ databases">
        <title>A degradative enzymes factory behind the ericoid mycorrhizal symbiosis.</title>
        <authorList>
            <consortium name="DOE Joint Genome Institute"/>
            <person name="Martino E."/>
            <person name="Morin E."/>
            <person name="Grelet G."/>
            <person name="Kuo A."/>
            <person name="Kohler A."/>
            <person name="Daghino S."/>
            <person name="Barry K."/>
            <person name="Choi C."/>
            <person name="Cichocki N."/>
            <person name="Clum A."/>
            <person name="Copeland A."/>
            <person name="Hainaut M."/>
            <person name="Haridas S."/>
            <person name="Labutti K."/>
            <person name="Lindquist E."/>
            <person name="Lipzen A."/>
            <person name="Khouja H.-R."/>
            <person name="Murat C."/>
            <person name="Ohm R."/>
            <person name="Olson A."/>
            <person name="Spatafora J."/>
            <person name="Veneault-Fourrey C."/>
            <person name="Henrissat B."/>
            <person name="Grigoriev I."/>
            <person name="Martin F."/>
            <person name="Perotto S."/>
        </authorList>
    </citation>
    <scope>NUCLEOTIDE SEQUENCE [LARGE SCALE GENOMIC DNA]</scope>
    <source>
        <strain evidence="9 10">UAMH 7357</strain>
    </source>
</reference>
<evidence type="ECO:0000313" key="10">
    <source>
        <dbReference type="Proteomes" id="UP000235672"/>
    </source>
</evidence>
<dbReference type="Pfam" id="PF08571">
    <property type="entry name" value="Yos1"/>
    <property type="match status" value="1"/>
</dbReference>
<dbReference type="EMBL" id="KZ613496">
    <property type="protein sequence ID" value="PMD18021.1"/>
    <property type="molecule type" value="Genomic_DNA"/>
</dbReference>
<evidence type="ECO:0000256" key="1">
    <source>
        <dbReference type="ARBA" id="ARBA00004370"/>
    </source>
</evidence>
<dbReference type="GO" id="GO:0006888">
    <property type="term" value="P:endoplasmic reticulum to Golgi vesicle-mediated transport"/>
    <property type="evidence" value="ECO:0007669"/>
    <property type="project" value="TreeGrafter"/>
</dbReference>
<organism evidence="9 10">
    <name type="scientific">Hyaloscypha hepaticicola</name>
    <dbReference type="NCBI Taxonomy" id="2082293"/>
    <lineage>
        <taxon>Eukaryota</taxon>
        <taxon>Fungi</taxon>
        <taxon>Dikarya</taxon>
        <taxon>Ascomycota</taxon>
        <taxon>Pezizomycotina</taxon>
        <taxon>Leotiomycetes</taxon>
        <taxon>Helotiales</taxon>
        <taxon>Hyaloscyphaceae</taxon>
        <taxon>Hyaloscypha</taxon>
    </lineage>
</organism>
<dbReference type="PANTHER" id="PTHR15858">
    <property type="entry name" value="IMMEDIATE EARLY RESPONSE 3-INTERACTING PROTEIN 1"/>
    <property type="match status" value="1"/>
</dbReference>
<keyword evidence="8" id="KW-0732">Signal</keyword>
<sequence>MMFFAFGHLIYISVLLVNSIAILSEDRFLARVGWSNTISEPAFGASSGGDASIKNKLINLLTSVRTLMRSTYLSISPFDSFYLLVEVVEGERWRGRL</sequence>
<feature type="chain" id="PRO_5014359904" evidence="8">
    <location>
        <begin position="20"/>
        <end position="97"/>
    </location>
</feature>
<keyword evidence="2" id="KW-0813">Transport</keyword>
<comment type="similarity">
    <text evidence="7">Belongs to the YOS1 family.</text>
</comment>
<dbReference type="GO" id="GO:0015031">
    <property type="term" value="P:protein transport"/>
    <property type="evidence" value="ECO:0007669"/>
    <property type="project" value="UniProtKB-KW"/>
</dbReference>
<dbReference type="AlphaFoldDB" id="A0A2J6PVH7"/>
<evidence type="ECO:0000256" key="6">
    <source>
        <dbReference type="ARBA" id="ARBA00023136"/>
    </source>
</evidence>
<evidence type="ECO:0000313" key="9">
    <source>
        <dbReference type="EMBL" id="PMD18021.1"/>
    </source>
</evidence>
<protein>
    <submittedName>
        <fullName evidence="9">Yos1-domain-containing protein</fullName>
    </submittedName>
</protein>
<evidence type="ECO:0000256" key="4">
    <source>
        <dbReference type="ARBA" id="ARBA00022927"/>
    </source>
</evidence>
<evidence type="ECO:0000256" key="5">
    <source>
        <dbReference type="ARBA" id="ARBA00022989"/>
    </source>
</evidence>
<dbReference type="GO" id="GO:0005789">
    <property type="term" value="C:endoplasmic reticulum membrane"/>
    <property type="evidence" value="ECO:0007669"/>
    <property type="project" value="TreeGrafter"/>
</dbReference>
<evidence type="ECO:0000256" key="3">
    <source>
        <dbReference type="ARBA" id="ARBA00022692"/>
    </source>
</evidence>
<dbReference type="Proteomes" id="UP000235672">
    <property type="component" value="Unassembled WGS sequence"/>
</dbReference>
<accession>A0A2J6PVH7</accession>
<feature type="signal peptide" evidence="8">
    <location>
        <begin position="1"/>
        <end position="19"/>
    </location>
</feature>
<keyword evidence="3" id="KW-0812">Transmembrane</keyword>
<evidence type="ECO:0000256" key="8">
    <source>
        <dbReference type="SAM" id="SignalP"/>
    </source>
</evidence>